<sequence>MPRIHSLKTTALVIILPTVVIAMASLSLMGYFSAKQIIGEAINSEMELSLSAAVENIEKSLSNNRKVVETLAKSVESAGDVMQEKDYEEILTSFIATNAETFGGGIWFEPFVYSKEKEYYSPYCMRENGKVKYVNNYSLGEGVQYTDQDWYKNVKNTSKSAVWSAPYFDDYVKISMVTSSAPFYDKTGKLMGVATTDIDLTQMQKMITSLKVHGSGRAFLIDSNGTYIGDEDSEKLLKANITQDSNTTFSALGQKMLSEKNGIGTYQAGEEAYRVWFSEVPESGWLIATVISEQELFGSITQLGRNLLVICGVSILLVSFILIIYISKGIVKPLEGLVGITQKIADGDLNVQMNIKSKNEIGVALYSLEKTVNRLKTYIGYIDEVSVVLEQISDGNLDFELHQDYVGEFSKLKKALQHIQTTLVYTLQEITNTSKQVSAGSGEISNVAQSLSEGATEQAKSIEEISELMQQISSHITNDAEQLTDASAKSTYITHEVQAGNQKMQEMIKAISEISDSSGQIGKIIKTIQDIAFQTNILALNAAVEAARAGVAGKGFAVVADEVRNLASKSAEAAKNTTVLIESSITAVQNGAKVAEETAQSMTSVVDGVKKTAEIINLIVNNTNEQSNLISQMNYEIGQVSGVVQRNSAIAEESAAKSADLYHQAQTLKSAVDQFQLNESLGEEDIASANIYPIKV</sequence>
<dbReference type="CDD" id="cd11386">
    <property type="entry name" value="MCP_signal"/>
    <property type="match status" value="1"/>
</dbReference>
<dbReference type="RefSeq" id="WP_242943056.1">
    <property type="nucleotide sequence ID" value="NZ_FOCG01000001.1"/>
</dbReference>
<evidence type="ECO:0000313" key="7">
    <source>
        <dbReference type="EMBL" id="SEM50097.1"/>
    </source>
</evidence>
<dbReference type="Gene3D" id="3.30.450.20">
    <property type="entry name" value="PAS domain"/>
    <property type="match status" value="2"/>
</dbReference>
<dbReference type="PANTHER" id="PTHR43531:SF11">
    <property type="entry name" value="METHYL-ACCEPTING CHEMOTAXIS PROTEIN 3"/>
    <property type="match status" value="1"/>
</dbReference>
<keyword evidence="4" id="KW-0812">Transmembrane</keyword>
<gene>
    <name evidence="7" type="ORF">SAMN05216180_0276</name>
</gene>
<organism evidence="7 8">
    <name type="scientific">Hydrogenoanaerobacterium saccharovorans</name>
    <dbReference type="NCBI Taxonomy" id="474960"/>
    <lineage>
        <taxon>Bacteria</taxon>
        <taxon>Bacillati</taxon>
        <taxon>Bacillota</taxon>
        <taxon>Clostridia</taxon>
        <taxon>Eubacteriales</taxon>
        <taxon>Oscillospiraceae</taxon>
        <taxon>Hydrogenoanaerobacterium</taxon>
    </lineage>
</organism>
<dbReference type="PANTHER" id="PTHR43531">
    <property type="entry name" value="PROTEIN ICFG"/>
    <property type="match status" value="1"/>
</dbReference>
<feature type="transmembrane region" description="Helical" evidence="4">
    <location>
        <begin position="307"/>
        <end position="326"/>
    </location>
</feature>
<reference evidence="7 8" key="1">
    <citation type="submission" date="2016-10" db="EMBL/GenBank/DDBJ databases">
        <authorList>
            <person name="de Groot N.N."/>
        </authorList>
    </citation>
    <scope>NUCLEOTIDE SEQUENCE [LARGE SCALE GENOMIC DNA]</scope>
    <source>
        <strain evidence="7 8">CGMCC 1.5070</strain>
    </source>
</reference>
<evidence type="ECO:0000256" key="2">
    <source>
        <dbReference type="ARBA" id="ARBA00029447"/>
    </source>
</evidence>
<dbReference type="Pfam" id="PF00672">
    <property type="entry name" value="HAMP"/>
    <property type="match status" value="1"/>
</dbReference>
<evidence type="ECO:0000259" key="5">
    <source>
        <dbReference type="PROSITE" id="PS50111"/>
    </source>
</evidence>
<comment type="similarity">
    <text evidence="2">Belongs to the methyl-accepting chemotaxis (MCP) protein family.</text>
</comment>
<keyword evidence="1" id="KW-0145">Chemotaxis</keyword>
<feature type="domain" description="HAMP" evidence="6">
    <location>
        <begin position="328"/>
        <end position="380"/>
    </location>
</feature>
<dbReference type="InterPro" id="IPR029151">
    <property type="entry name" value="Sensor-like_sf"/>
</dbReference>
<dbReference type="CDD" id="cd12913">
    <property type="entry name" value="PDC1_MCP_like"/>
    <property type="match status" value="1"/>
</dbReference>
<dbReference type="Gene3D" id="6.10.340.10">
    <property type="match status" value="1"/>
</dbReference>
<dbReference type="GO" id="GO:0007165">
    <property type="term" value="P:signal transduction"/>
    <property type="evidence" value="ECO:0007669"/>
    <property type="project" value="UniProtKB-KW"/>
</dbReference>
<evidence type="ECO:0000256" key="1">
    <source>
        <dbReference type="ARBA" id="ARBA00022500"/>
    </source>
</evidence>
<dbReference type="STRING" id="474960.SAMN05216180_0276"/>
<evidence type="ECO:0000256" key="4">
    <source>
        <dbReference type="SAM" id="Phobius"/>
    </source>
</evidence>
<dbReference type="GO" id="GO:0006935">
    <property type="term" value="P:chemotaxis"/>
    <property type="evidence" value="ECO:0007669"/>
    <property type="project" value="UniProtKB-KW"/>
</dbReference>
<keyword evidence="4" id="KW-0472">Membrane</keyword>
<dbReference type="AlphaFoldDB" id="A0A1H7YXV0"/>
<dbReference type="Pfam" id="PF00015">
    <property type="entry name" value="MCPsignal"/>
    <property type="match status" value="1"/>
</dbReference>
<accession>A0A1H7YXV0</accession>
<evidence type="ECO:0000313" key="8">
    <source>
        <dbReference type="Proteomes" id="UP000199158"/>
    </source>
</evidence>
<dbReference type="GO" id="GO:0004888">
    <property type="term" value="F:transmembrane signaling receptor activity"/>
    <property type="evidence" value="ECO:0007669"/>
    <property type="project" value="TreeGrafter"/>
</dbReference>
<dbReference type="SMART" id="SM00283">
    <property type="entry name" value="MA"/>
    <property type="match status" value="1"/>
</dbReference>
<dbReference type="EMBL" id="FOCG01000001">
    <property type="protein sequence ID" value="SEM50097.1"/>
    <property type="molecule type" value="Genomic_DNA"/>
</dbReference>
<protein>
    <submittedName>
        <fullName evidence="7">Methyl-accepting chemotaxis sensory transducer with Cache sensor</fullName>
    </submittedName>
</protein>
<feature type="transmembrane region" description="Helical" evidence="4">
    <location>
        <begin position="12"/>
        <end position="34"/>
    </location>
</feature>
<evidence type="ECO:0000259" key="6">
    <source>
        <dbReference type="PROSITE" id="PS50885"/>
    </source>
</evidence>
<dbReference type="Pfam" id="PF22673">
    <property type="entry name" value="MCP-like_PDC_1"/>
    <property type="match status" value="1"/>
</dbReference>
<name>A0A1H7YXV0_9FIRM</name>
<keyword evidence="4" id="KW-1133">Transmembrane helix</keyword>
<dbReference type="InterPro" id="IPR003660">
    <property type="entry name" value="HAMP_dom"/>
</dbReference>
<evidence type="ECO:0000256" key="3">
    <source>
        <dbReference type="PROSITE-ProRule" id="PRU00284"/>
    </source>
</evidence>
<keyword evidence="3" id="KW-0807">Transducer</keyword>
<dbReference type="SUPFAM" id="SSF103190">
    <property type="entry name" value="Sensory domain-like"/>
    <property type="match status" value="1"/>
</dbReference>
<dbReference type="SUPFAM" id="SSF58104">
    <property type="entry name" value="Methyl-accepting chemotaxis protein (MCP) signaling domain"/>
    <property type="match status" value="1"/>
</dbReference>
<dbReference type="InterPro" id="IPR004089">
    <property type="entry name" value="MCPsignal_dom"/>
</dbReference>
<dbReference type="SMART" id="SM00304">
    <property type="entry name" value="HAMP"/>
    <property type="match status" value="2"/>
</dbReference>
<dbReference type="InterPro" id="IPR051310">
    <property type="entry name" value="MCP_chemotaxis"/>
</dbReference>
<dbReference type="CDD" id="cd12912">
    <property type="entry name" value="PDC2_MCP_like"/>
    <property type="match status" value="1"/>
</dbReference>
<dbReference type="CDD" id="cd06225">
    <property type="entry name" value="HAMP"/>
    <property type="match status" value="1"/>
</dbReference>
<dbReference type="PROSITE" id="PS50111">
    <property type="entry name" value="CHEMOTAXIS_TRANSDUC_2"/>
    <property type="match status" value="1"/>
</dbReference>
<dbReference type="GO" id="GO:0005886">
    <property type="term" value="C:plasma membrane"/>
    <property type="evidence" value="ECO:0007669"/>
    <property type="project" value="TreeGrafter"/>
</dbReference>
<feature type="domain" description="Methyl-accepting transducer" evidence="5">
    <location>
        <begin position="433"/>
        <end position="662"/>
    </location>
</feature>
<dbReference type="Gene3D" id="1.10.287.950">
    <property type="entry name" value="Methyl-accepting chemotaxis protein"/>
    <property type="match status" value="1"/>
</dbReference>
<keyword evidence="8" id="KW-1185">Reference proteome</keyword>
<dbReference type="Proteomes" id="UP000199158">
    <property type="component" value="Unassembled WGS sequence"/>
</dbReference>
<dbReference type="PROSITE" id="PS50885">
    <property type="entry name" value="HAMP"/>
    <property type="match status" value="1"/>
</dbReference>
<proteinExistence type="inferred from homology"/>